<feature type="domain" description="Histidine kinase/HSP90-like ATPase" evidence="1">
    <location>
        <begin position="27"/>
        <end position="69"/>
    </location>
</feature>
<evidence type="ECO:0000313" key="2">
    <source>
        <dbReference type="EMBL" id="CAA9314557.1"/>
    </source>
</evidence>
<sequence>MTQPQGGTRPASQVDGSPDTVTIAIARDPSLVRTVRLVAAAVARRAAVHEAMIEEIRLAVGEACAVMIGIDEADVSGDPAAATDQVVVRLTLNAGVDAAIEGRVAELSSDLAGLDLNPWALLQGLSDELTVHDHGGRTTVSMSWPLVVTDP</sequence>
<dbReference type="Pfam" id="PF13581">
    <property type="entry name" value="HATPase_c_2"/>
    <property type="match status" value="1"/>
</dbReference>
<accession>A0A6J4KVJ5</accession>
<evidence type="ECO:0000259" key="1">
    <source>
        <dbReference type="Pfam" id="PF13581"/>
    </source>
</evidence>
<organism evidence="2">
    <name type="scientific">uncultured Nocardioidaceae bacterium</name>
    <dbReference type="NCBI Taxonomy" id="253824"/>
    <lineage>
        <taxon>Bacteria</taxon>
        <taxon>Bacillati</taxon>
        <taxon>Actinomycetota</taxon>
        <taxon>Actinomycetes</taxon>
        <taxon>Propionibacteriales</taxon>
        <taxon>Nocardioidaceae</taxon>
        <taxon>environmental samples</taxon>
    </lineage>
</organism>
<dbReference type="EMBL" id="CADCUF010000003">
    <property type="protein sequence ID" value="CAA9314557.1"/>
    <property type="molecule type" value="Genomic_DNA"/>
</dbReference>
<name>A0A6J4KVJ5_9ACTN</name>
<dbReference type="AlphaFoldDB" id="A0A6J4KVJ5"/>
<dbReference type="InterPro" id="IPR003594">
    <property type="entry name" value="HATPase_dom"/>
</dbReference>
<reference evidence="2" key="1">
    <citation type="submission" date="2020-02" db="EMBL/GenBank/DDBJ databases">
        <authorList>
            <person name="Meier V. D."/>
        </authorList>
    </citation>
    <scope>NUCLEOTIDE SEQUENCE</scope>
    <source>
        <strain evidence="2">AVDCRST_MAG24</strain>
    </source>
</reference>
<protein>
    <recommendedName>
        <fullName evidence="1">Histidine kinase/HSP90-like ATPase domain-containing protein</fullName>
    </recommendedName>
</protein>
<proteinExistence type="predicted"/>
<gene>
    <name evidence="2" type="ORF">AVDCRST_MAG24-20</name>
</gene>